<feature type="transmembrane region" description="Helical" evidence="7">
    <location>
        <begin position="161"/>
        <end position="180"/>
    </location>
</feature>
<evidence type="ECO:0000256" key="7">
    <source>
        <dbReference type="SAM" id="Phobius"/>
    </source>
</evidence>
<dbReference type="NCBIfam" id="NF037979">
    <property type="entry name" value="Na_transp"/>
    <property type="match status" value="1"/>
</dbReference>
<keyword evidence="3 6" id="KW-0812">Transmembrane</keyword>
<feature type="transmembrane region" description="Helical" evidence="7">
    <location>
        <begin position="269"/>
        <end position="294"/>
    </location>
</feature>
<comment type="caution">
    <text evidence="8">The sequence shown here is derived from an EMBL/GenBank/DDBJ whole genome shotgun (WGS) entry which is preliminary data.</text>
</comment>
<evidence type="ECO:0000256" key="4">
    <source>
        <dbReference type="ARBA" id="ARBA00022989"/>
    </source>
</evidence>
<evidence type="ECO:0000256" key="6">
    <source>
        <dbReference type="RuleBase" id="RU003732"/>
    </source>
</evidence>
<dbReference type="PROSITE" id="PS50267">
    <property type="entry name" value="NA_NEUROTRAN_SYMP_3"/>
    <property type="match status" value="1"/>
</dbReference>
<sequence>MERPAGQFRCFMADSRENWTSRSGFIIAAVGSAVGLGNIWRFPYVAYENGGGAFLIPYLLALITAGLPLLFLDYATGHRARNSPPKAYRALFKGGETLGWWQVCVCIIIGLYYASVLTWAGSYVYFSIGQAWGSDPESFFFNTYLQTSKATGFDLQFVSHLFWPIVGIWALTLIILYGGVKKGVELSNKIFMPLLFVLFTVLVIQSLRLPGAVEGLNAFFTPNWSAMMNYKVWLAAYGHTFFSLSVGFGIMVTYASYLKPKTNLTGSGLIVGFANASTEILAGIGIFAALGFMAHTAGKEVHDVVSGGIGLAFIAFPKIISSLGAGADLFGFLFFSSLFVAGISSMVSILEVPIAAMQDKLKWGRTKAVTIIGGGSALVSVILFSSVNAIKLVDIVDHFINNIGIIGGALISIISIAWFKRSALRELRDHVNRISTVQLGKGWDFTLTVITSLILLTTLSMTVFNLVKNGYDSYSMSLQGIFGWGSVIFCAVVAIVLSRIKDR</sequence>
<feature type="transmembrane region" description="Helical" evidence="7">
    <location>
        <begin position="233"/>
        <end position="257"/>
    </location>
</feature>
<reference evidence="8 9" key="1">
    <citation type="submission" date="2013-02" db="EMBL/GenBank/DDBJ databases">
        <title>The Genome Sequence of Acinetobacter sp. ANC 4105.</title>
        <authorList>
            <consortium name="The Broad Institute Genome Sequencing Platform"/>
            <consortium name="The Broad Institute Genome Sequencing Center for Infectious Disease"/>
            <person name="Cerqueira G."/>
            <person name="Feldgarden M."/>
            <person name="Courvalin P."/>
            <person name="Perichon B."/>
            <person name="Grillot-Courvalin C."/>
            <person name="Clermont D."/>
            <person name="Rocha E."/>
            <person name="Yoon E.-J."/>
            <person name="Nemec A."/>
            <person name="Walker B."/>
            <person name="Young S.K."/>
            <person name="Zeng Q."/>
            <person name="Gargeya S."/>
            <person name="Fitzgerald M."/>
            <person name="Haas B."/>
            <person name="Abouelleil A."/>
            <person name="Alvarado L."/>
            <person name="Arachchi H.M."/>
            <person name="Berlin A.M."/>
            <person name="Chapman S.B."/>
            <person name="Dewar J."/>
            <person name="Goldberg J."/>
            <person name="Griggs A."/>
            <person name="Gujja S."/>
            <person name="Hansen M."/>
            <person name="Howarth C."/>
            <person name="Imamovic A."/>
            <person name="Larimer J."/>
            <person name="McCowan C."/>
            <person name="Murphy C."/>
            <person name="Neiman D."/>
            <person name="Pearson M."/>
            <person name="Priest M."/>
            <person name="Roberts A."/>
            <person name="Saif S."/>
            <person name="Shea T."/>
            <person name="Sisk P."/>
            <person name="Sykes S."/>
            <person name="Wortman J."/>
            <person name="Nusbaum C."/>
            <person name="Birren B."/>
        </authorList>
    </citation>
    <scope>NUCLEOTIDE SEQUENCE [LARGE SCALE GENOMIC DNA]</scope>
    <source>
        <strain evidence="8 9">ANC 4105</strain>
    </source>
</reference>
<feature type="transmembrane region" description="Helical" evidence="7">
    <location>
        <begin position="98"/>
        <end position="126"/>
    </location>
</feature>
<dbReference type="PATRIC" id="fig|1217703.3.peg.1149"/>
<keyword evidence="2 6" id="KW-0813">Transport</keyword>
<dbReference type="HOGENOM" id="CLU_006855_3_3_6"/>
<feature type="transmembrane region" description="Helical" evidence="7">
    <location>
        <begin position="332"/>
        <end position="356"/>
    </location>
</feature>
<evidence type="ECO:0000256" key="3">
    <source>
        <dbReference type="ARBA" id="ARBA00022692"/>
    </source>
</evidence>
<proteinExistence type="inferred from homology"/>
<dbReference type="InterPro" id="IPR000175">
    <property type="entry name" value="Na/ntran_symport"/>
</dbReference>
<dbReference type="EMBL" id="APRL01000010">
    <property type="protein sequence ID" value="ENW94278.1"/>
    <property type="molecule type" value="Genomic_DNA"/>
</dbReference>
<feature type="transmembrane region" description="Helical" evidence="7">
    <location>
        <begin position="21"/>
        <end position="42"/>
    </location>
</feature>
<dbReference type="PROSITE" id="PS00610">
    <property type="entry name" value="NA_NEUROTRAN_SYMP_1"/>
    <property type="match status" value="1"/>
</dbReference>
<dbReference type="eggNOG" id="COG0733">
    <property type="taxonomic scope" value="Bacteria"/>
</dbReference>
<feature type="transmembrane region" description="Helical" evidence="7">
    <location>
        <begin position="192"/>
        <end position="213"/>
    </location>
</feature>
<feature type="transmembrane region" description="Helical" evidence="7">
    <location>
        <begin position="368"/>
        <end position="387"/>
    </location>
</feature>
<comment type="similarity">
    <text evidence="6">Belongs to the sodium:neurotransmitter symporter (SNF) (TC 2.A.22) family.</text>
</comment>
<evidence type="ECO:0000313" key="9">
    <source>
        <dbReference type="Proteomes" id="UP000013261"/>
    </source>
</evidence>
<dbReference type="PRINTS" id="PR00176">
    <property type="entry name" value="NANEUSMPORT"/>
</dbReference>
<keyword evidence="6" id="KW-0769">Symport</keyword>
<dbReference type="Pfam" id="PF00209">
    <property type="entry name" value="SNF"/>
    <property type="match status" value="2"/>
</dbReference>
<comment type="subcellular location">
    <subcellularLocation>
        <location evidence="1">Membrane</location>
        <topology evidence="1">Multi-pass membrane protein</topology>
    </subcellularLocation>
</comment>
<keyword evidence="9" id="KW-1185">Reference proteome</keyword>
<keyword evidence="4 7" id="KW-1133">Transmembrane helix</keyword>
<dbReference type="SUPFAM" id="SSF161070">
    <property type="entry name" value="SNF-like"/>
    <property type="match status" value="1"/>
</dbReference>
<protein>
    <recommendedName>
        <fullName evidence="6">Transporter</fullName>
    </recommendedName>
</protein>
<organism evidence="8 9">
    <name type="scientific">Acinetobacter dispersus</name>
    <dbReference type="NCBI Taxonomy" id="70348"/>
    <lineage>
        <taxon>Bacteria</taxon>
        <taxon>Pseudomonadati</taxon>
        <taxon>Pseudomonadota</taxon>
        <taxon>Gammaproteobacteria</taxon>
        <taxon>Moraxellales</taxon>
        <taxon>Moraxellaceae</taxon>
        <taxon>Acinetobacter</taxon>
    </lineage>
</organism>
<dbReference type="Proteomes" id="UP000013261">
    <property type="component" value="Unassembled WGS sequence"/>
</dbReference>
<dbReference type="PANTHER" id="PTHR42948">
    <property type="entry name" value="TRANSPORTER"/>
    <property type="match status" value="1"/>
</dbReference>
<feature type="transmembrane region" description="Helical" evidence="7">
    <location>
        <begin position="399"/>
        <end position="419"/>
    </location>
</feature>
<dbReference type="AlphaFoldDB" id="N9LDD5"/>
<dbReference type="PANTHER" id="PTHR42948:SF1">
    <property type="entry name" value="TRANSPORTER"/>
    <property type="match status" value="1"/>
</dbReference>
<feature type="transmembrane region" description="Helical" evidence="7">
    <location>
        <begin position="443"/>
        <end position="464"/>
    </location>
</feature>
<dbReference type="InterPro" id="IPR037272">
    <property type="entry name" value="SNS_sf"/>
</dbReference>
<keyword evidence="5 7" id="KW-0472">Membrane</keyword>
<dbReference type="GO" id="GO:0015293">
    <property type="term" value="F:symporter activity"/>
    <property type="evidence" value="ECO:0007669"/>
    <property type="project" value="UniProtKB-KW"/>
</dbReference>
<gene>
    <name evidence="8" type="ORF">F904_01194</name>
</gene>
<dbReference type="GO" id="GO:0016020">
    <property type="term" value="C:membrane"/>
    <property type="evidence" value="ECO:0007669"/>
    <property type="project" value="UniProtKB-SubCell"/>
</dbReference>
<accession>N9LDD5</accession>
<evidence type="ECO:0000256" key="5">
    <source>
        <dbReference type="ARBA" id="ARBA00023136"/>
    </source>
</evidence>
<feature type="transmembrane region" description="Helical" evidence="7">
    <location>
        <begin position="476"/>
        <end position="497"/>
    </location>
</feature>
<evidence type="ECO:0000256" key="1">
    <source>
        <dbReference type="ARBA" id="ARBA00004141"/>
    </source>
</evidence>
<feature type="transmembrane region" description="Helical" evidence="7">
    <location>
        <begin position="54"/>
        <end position="77"/>
    </location>
</feature>
<name>N9LDD5_9GAMM</name>
<evidence type="ECO:0000313" key="8">
    <source>
        <dbReference type="EMBL" id="ENW94278.1"/>
    </source>
</evidence>
<dbReference type="CDD" id="cd10334">
    <property type="entry name" value="SLC6sbd_u1"/>
    <property type="match status" value="1"/>
</dbReference>
<evidence type="ECO:0000256" key="2">
    <source>
        <dbReference type="ARBA" id="ARBA00022448"/>
    </source>
</evidence>